<sequence length="285" mass="30780">MYEKSFGRVGWDMWRKLAVFGGCLLVAVALFGSIKAYSAKVKDVDLSNTTPIVLVHGTHGTANSFNGMISRITATYGKSTDKVIVLVKKDGTLEYQGTLSAKSKNPFIQIVFENNDAPIAQEAKWVDTVMKDIQKKYNVTQYDAIGHSNGGLALTTYAEELADDSSPTMEKLVVIGTPFNDLDADDNVATTDFVDVTNRTAELQQYIMDSSNLDANLKVLSIAGDLDGDSVSDGVVPVQSALASRLIFDSAVAEYSEQVVTGSNAQHSDLHENTTVDAIVAAFIY</sequence>
<dbReference type="Pfam" id="PF06028">
    <property type="entry name" value="DUF915"/>
    <property type="match status" value="1"/>
</dbReference>
<evidence type="ECO:0008006" key="3">
    <source>
        <dbReference type="Google" id="ProtNLM"/>
    </source>
</evidence>
<protein>
    <recommendedName>
        <fullName evidence="3">Alpha/beta hydrolase</fullName>
    </recommendedName>
</protein>
<proteinExistence type="predicted"/>
<gene>
    <name evidence="1" type="ORF">BMT55_07270</name>
</gene>
<evidence type="ECO:0000313" key="2">
    <source>
        <dbReference type="Proteomes" id="UP000236500"/>
    </source>
</evidence>
<dbReference type="InterPro" id="IPR010315">
    <property type="entry name" value="DUF915_hydro-like"/>
</dbReference>
<reference evidence="1 2" key="1">
    <citation type="submission" date="2016-11" db="EMBL/GenBank/DDBJ databases">
        <title>Whole Genome Sequence of Listeria newyorkensis.</title>
        <authorList>
            <person name="Frink S."/>
            <person name="Morales C."/>
            <person name="Kiang D."/>
        </authorList>
    </citation>
    <scope>NUCLEOTIDE SEQUENCE [LARGE SCALE GENOMIC DNA]</scope>
    <source>
        <strain evidence="1 2">F1604011-044</strain>
    </source>
</reference>
<name>A0ABX4XNS4_9LIST</name>
<dbReference type="EMBL" id="MPDH01000006">
    <property type="protein sequence ID" value="PNP92751.1"/>
    <property type="molecule type" value="Genomic_DNA"/>
</dbReference>
<organism evidence="1 2">
    <name type="scientific">Listeria newyorkensis</name>
    <dbReference type="NCBI Taxonomy" id="1497681"/>
    <lineage>
        <taxon>Bacteria</taxon>
        <taxon>Bacillati</taxon>
        <taxon>Bacillota</taxon>
        <taxon>Bacilli</taxon>
        <taxon>Bacillales</taxon>
        <taxon>Listeriaceae</taxon>
        <taxon>Listeria</taxon>
    </lineage>
</organism>
<dbReference type="InterPro" id="IPR029058">
    <property type="entry name" value="AB_hydrolase_fold"/>
</dbReference>
<keyword evidence="2" id="KW-1185">Reference proteome</keyword>
<accession>A0ABX4XNS4</accession>
<dbReference type="SUPFAM" id="SSF53474">
    <property type="entry name" value="alpha/beta-Hydrolases"/>
    <property type="match status" value="1"/>
</dbReference>
<dbReference type="Proteomes" id="UP000236500">
    <property type="component" value="Unassembled WGS sequence"/>
</dbReference>
<evidence type="ECO:0000313" key="1">
    <source>
        <dbReference type="EMBL" id="PNP92751.1"/>
    </source>
</evidence>
<comment type="caution">
    <text evidence="1">The sequence shown here is derived from an EMBL/GenBank/DDBJ whole genome shotgun (WGS) entry which is preliminary data.</text>
</comment>
<dbReference type="Gene3D" id="3.40.50.1820">
    <property type="entry name" value="alpha/beta hydrolase"/>
    <property type="match status" value="1"/>
</dbReference>